<proteinExistence type="predicted"/>
<protein>
    <submittedName>
        <fullName evidence="1">Uncharacterized protein</fullName>
    </submittedName>
</protein>
<evidence type="ECO:0000313" key="1">
    <source>
        <dbReference type="EMBL" id="TFK69574.1"/>
    </source>
</evidence>
<sequence>MSQFDVHKPEATFKLDPSFDIPKWRKELHELKEEWTLAITLNKGDEFEDKVRRFLDRLDGAIKRKLNFSEVTEDDLRKAGVVRRALQRVPENVAELAEAYRINPAIETEIVGLHSRVKDIYGCVNREGPSCSRMVIEAILFSVVEIVSNCSPGQDPKSGVTIFPGMKIPPGGLEDAAVQLSSRRISEGIELWVNGNTDYAVVEYEDIEENKEWTLQSRGYAFEIFKNCMLLTRAKYEDPERPFVSYIPEAISQAIGLLKSEHLSEVRFCLSDGQMWTFFILKLNNEGLKCYQTIVLDLNENHLESDAELRQIVMFLCEWVRPTRKDLFTMK</sequence>
<dbReference type="EMBL" id="ML208328">
    <property type="protein sequence ID" value="TFK69574.1"/>
    <property type="molecule type" value="Genomic_DNA"/>
</dbReference>
<name>A0ACD3AWD2_9AGAR</name>
<organism evidence="1 2">
    <name type="scientific">Pluteus cervinus</name>
    <dbReference type="NCBI Taxonomy" id="181527"/>
    <lineage>
        <taxon>Eukaryota</taxon>
        <taxon>Fungi</taxon>
        <taxon>Dikarya</taxon>
        <taxon>Basidiomycota</taxon>
        <taxon>Agaricomycotina</taxon>
        <taxon>Agaricomycetes</taxon>
        <taxon>Agaricomycetidae</taxon>
        <taxon>Agaricales</taxon>
        <taxon>Pluteineae</taxon>
        <taxon>Pluteaceae</taxon>
        <taxon>Pluteus</taxon>
    </lineage>
</organism>
<accession>A0ACD3AWD2</accession>
<gene>
    <name evidence="1" type="ORF">BDN72DRAFT_897151</name>
</gene>
<dbReference type="Proteomes" id="UP000308600">
    <property type="component" value="Unassembled WGS sequence"/>
</dbReference>
<reference evidence="1 2" key="1">
    <citation type="journal article" date="2019" name="Nat. Ecol. Evol.">
        <title>Megaphylogeny resolves global patterns of mushroom evolution.</title>
        <authorList>
            <person name="Varga T."/>
            <person name="Krizsan K."/>
            <person name="Foldi C."/>
            <person name="Dima B."/>
            <person name="Sanchez-Garcia M."/>
            <person name="Sanchez-Ramirez S."/>
            <person name="Szollosi G.J."/>
            <person name="Szarkandi J.G."/>
            <person name="Papp V."/>
            <person name="Albert L."/>
            <person name="Andreopoulos W."/>
            <person name="Angelini C."/>
            <person name="Antonin V."/>
            <person name="Barry K.W."/>
            <person name="Bougher N.L."/>
            <person name="Buchanan P."/>
            <person name="Buyck B."/>
            <person name="Bense V."/>
            <person name="Catcheside P."/>
            <person name="Chovatia M."/>
            <person name="Cooper J."/>
            <person name="Damon W."/>
            <person name="Desjardin D."/>
            <person name="Finy P."/>
            <person name="Geml J."/>
            <person name="Haridas S."/>
            <person name="Hughes K."/>
            <person name="Justo A."/>
            <person name="Karasinski D."/>
            <person name="Kautmanova I."/>
            <person name="Kiss B."/>
            <person name="Kocsube S."/>
            <person name="Kotiranta H."/>
            <person name="LaButti K.M."/>
            <person name="Lechner B.E."/>
            <person name="Liimatainen K."/>
            <person name="Lipzen A."/>
            <person name="Lukacs Z."/>
            <person name="Mihaltcheva S."/>
            <person name="Morgado L.N."/>
            <person name="Niskanen T."/>
            <person name="Noordeloos M.E."/>
            <person name="Ohm R.A."/>
            <person name="Ortiz-Santana B."/>
            <person name="Ovrebo C."/>
            <person name="Racz N."/>
            <person name="Riley R."/>
            <person name="Savchenko A."/>
            <person name="Shiryaev A."/>
            <person name="Soop K."/>
            <person name="Spirin V."/>
            <person name="Szebenyi C."/>
            <person name="Tomsovsky M."/>
            <person name="Tulloss R.E."/>
            <person name="Uehling J."/>
            <person name="Grigoriev I.V."/>
            <person name="Vagvolgyi C."/>
            <person name="Papp T."/>
            <person name="Martin F.M."/>
            <person name="Miettinen O."/>
            <person name="Hibbett D.S."/>
            <person name="Nagy L.G."/>
        </authorList>
    </citation>
    <scope>NUCLEOTIDE SEQUENCE [LARGE SCALE GENOMIC DNA]</scope>
    <source>
        <strain evidence="1 2">NL-1719</strain>
    </source>
</reference>
<evidence type="ECO:0000313" key="2">
    <source>
        <dbReference type="Proteomes" id="UP000308600"/>
    </source>
</evidence>
<keyword evidence="2" id="KW-1185">Reference proteome</keyword>